<feature type="signal peptide" evidence="1">
    <location>
        <begin position="1"/>
        <end position="23"/>
    </location>
</feature>
<dbReference type="InterPro" id="IPR029058">
    <property type="entry name" value="AB_hydrolase_fold"/>
</dbReference>
<keyword evidence="1" id="KW-0732">Signal</keyword>
<organism evidence="3 4">
    <name type="scientific">Knufia peltigerae</name>
    <dbReference type="NCBI Taxonomy" id="1002370"/>
    <lineage>
        <taxon>Eukaryota</taxon>
        <taxon>Fungi</taxon>
        <taxon>Dikarya</taxon>
        <taxon>Ascomycota</taxon>
        <taxon>Pezizomycotina</taxon>
        <taxon>Eurotiomycetes</taxon>
        <taxon>Chaetothyriomycetidae</taxon>
        <taxon>Chaetothyriales</taxon>
        <taxon>Trichomeriaceae</taxon>
        <taxon>Knufia</taxon>
    </lineage>
</organism>
<evidence type="ECO:0000259" key="2">
    <source>
        <dbReference type="Pfam" id="PF12697"/>
    </source>
</evidence>
<dbReference type="SUPFAM" id="SSF53474">
    <property type="entry name" value="alpha/beta-Hydrolases"/>
    <property type="match status" value="1"/>
</dbReference>
<dbReference type="Gene3D" id="3.40.50.1820">
    <property type="entry name" value="alpha/beta hydrolase"/>
    <property type="match status" value="1"/>
</dbReference>
<protein>
    <recommendedName>
        <fullName evidence="2">AB hydrolase-1 domain-containing protein</fullName>
    </recommendedName>
</protein>
<feature type="domain" description="AB hydrolase-1" evidence="2">
    <location>
        <begin position="117"/>
        <end position="387"/>
    </location>
</feature>
<reference evidence="3" key="1">
    <citation type="submission" date="2022-10" db="EMBL/GenBank/DDBJ databases">
        <title>Culturing micro-colonial fungi from biological soil crusts in the Mojave desert and describing Neophaeococcomyces mojavensis, and introducing the new genera and species Taxawa tesnikishii.</title>
        <authorList>
            <person name="Kurbessoian T."/>
            <person name="Stajich J.E."/>
        </authorList>
    </citation>
    <scope>NUCLEOTIDE SEQUENCE</scope>
    <source>
        <strain evidence="3">TK_35</strain>
    </source>
</reference>
<sequence length="407" mass="44299">MARFSSLGLAASACLLFSNAVHARPSAPSSKYPPGSSCAQFTVPVAVSSEIYYMDTSPRVDNNIECGDYVVDTDTWTSPNVTERVTSVGQLNETFSINAQLCVPAKNAGKENILQVVTHGVGFDMRQVHELLYWDPDYKPEVYSYIMATLEAGYSILTYDRLGTGLSDKPDAYDVVQAQVQLQILKVLTEMARSGEISKMASSQLDSIPSFTKFVHVGHSFGSILTSALVAKYPDLTDGISLTGYIIATHANHPTGSWGWVLAREADPVKWADRGSGYLSLATLTQFQEAFISSSGGVFDAGASAFGYDIAQPSPIADFRTGFSIQGLKATDYKAPIQFLLAEYDFLLCGGNCVNNYNETLLRQVYYPSVSDFNITIQEGAGHGLTLHTNARKGYQAQFDFFDKNGL</sequence>
<accession>A0AA38YAD1</accession>
<dbReference type="AlphaFoldDB" id="A0AA38YAD1"/>
<keyword evidence="4" id="KW-1185">Reference proteome</keyword>
<evidence type="ECO:0000313" key="3">
    <source>
        <dbReference type="EMBL" id="KAJ9641166.1"/>
    </source>
</evidence>
<dbReference type="Proteomes" id="UP001172681">
    <property type="component" value="Unassembled WGS sequence"/>
</dbReference>
<dbReference type="Pfam" id="PF12697">
    <property type="entry name" value="Abhydrolase_6"/>
    <property type="match status" value="1"/>
</dbReference>
<dbReference type="InterPro" id="IPR000073">
    <property type="entry name" value="AB_hydrolase_1"/>
</dbReference>
<dbReference type="EMBL" id="JAPDRN010000012">
    <property type="protein sequence ID" value="KAJ9641166.1"/>
    <property type="molecule type" value="Genomic_DNA"/>
</dbReference>
<comment type="caution">
    <text evidence="3">The sequence shown here is derived from an EMBL/GenBank/DDBJ whole genome shotgun (WGS) entry which is preliminary data.</text>
</comment>
<evidence type="ECO:0000313" key="4">
    <source>
        <dbReference type="Proteomes" id="UP001172681"/>
    </source>
</evidence>
<gene>
    <name evidence="3" type="ORF">H2204_002844</name>
</gene>
<evidence type="ECO:0000256" key="1">
    <source>
        <dbReference type="SAM" id="SignalP"/>
    </source>
</evidence>
<feature type="chain" id="PRO_5041465426" description="AB hydrolase-1 domain-containing protein" evidence="1">
    <location>
        <begin position="24"/>
        <end position="407"/>
    </location>
</feature>
<proteinExistence type="predicted"/>
<name>A0AA38YAD1_9EURO</name>